<feature type="compositionally biased region" description="Polar residues" evidence="5">
    <location>
        <begin position="1697"/>
        <end position="1706"/>
    </location>
</feature>
<evidence type="ECO:0000313" key="10">
    <source>
        <dbReference type="Proteomes" id="UP000708148"/>
    </source>
</evidence>
<organism evidence="9 10">
    <name type="scientific">Ostreobium quekettii</name>
    <dbReference type="NCBI Taxonomy" id="121088"/>
    <lineage>
        <taxon>Eukaryota</taxon>
        <taxon>Viridiplantae</taxon>
        <taxon>Chlorophyta</taxon>
        <taxon>core chlorophytes</taxon>
        <taxon>Ulvophyceae</taxon>
        <taxon>TCBD clade</taxon>
        <taxon>Bryopsidales</taxon>
        <taxon>Ostreobineae</taxon>
        <taxon>Ostreobiaceae</taxon>
        <taxon>Ostreobium</taxon>
    </lineage>
</organism>
<dbReference type="InterPro" id="IPR011989">
    <property type="entry name" value="ARM-like"/>
</dbReference>
<dbReference type="GO" id="GO:0005680">
    <property type="term" value="C:anaphase-promoting complex"/>
    <property type="evidence" value="ECO:0007669"/>
    <property type="project" value="InterPro"/>
</dbReference>
<evidence type="ECO:0000259" key="8">
    <source>
        <dbReference type="Pfam" id="PF20518"/>
    </source>
</evidence>
<keyword evidence="10" id="KW-1185">Reference proteome</keyword>
<dbReference type="GO" id="GO:0031145">
    <property type="term" value="P:anaphase-promoting complex-dependent catabolic process"/>
    <property type="evidence" value="ECO:0007669"/>
    <property type="project" value="TreeGrafter"/>
</dbReference>
<proteinExistence type="inferred from homology"/>
<evidence type="ECO:0000256" key="4">
    <source>
        <dbReference type="ARBA" id="ARBA00023306"/>
    </source>
</evidence>
<feature type="domain" description="Anaphase-promoting complex subunit 1 N-terminal" evidence="6">
    <location>
        <begin position="59"/>
        <end position="147"/>
    </location>
</feature>
<dbReference type="OrthoDB" id="26401at2759"/>
<feature type="region of interest" description="Disordered" evidence="5">
    <location>
        <begin position="418"/>
        <end position="441"/>
    </location>
</feature>
<protein>
    <recommendedName>
        <fullName evidence="11">Anaphase-promoting complex subunit 1</fullName>
    </recommendedName>
</protein>
<dbReference type="PANTHER" id="PTHR12827">
    <property type="entry name" value="MEIOTIC CHECKPOINT REGULATOR TSG24 FAMILY MEMBER"/>
    <property type="match status" value="1"/>
</dbReference>
<keyword evidence="2" id="KW-0132">Cell division</keyword>
<dbReference type="InterPro" id="IPR041221">
    <property type="entry name" value="APC1_C"/>
</dbReference>
<dbReference type="Proteomes" id="UP000708148">
    <property type="component" value="Unassembled WGS sequence"/>
</dbReference>
<evidence type="ECO:0000259" key="7">
    <source>
        <dbReference type="Pfam" id="PF18122"/>
    </source>
</evidence>
<feature type="domain" description="Anaphase-promoting complex subunit 1 C-terminal" evidence="7">
    <location>
        <begin position="1816"/>
        <end position="2057"/>
    </location>
</feature>
<keyword evidence="3" id="KW-0498">Mitosis</keyword>
<dbReference type="InterPro" id="IPR024990">
    <property type="entry name" value="Apc1"/>
</dbReference>
<reference evidence="9" key="1">
    <citation type="submission" date="2020-12" db="EMBL/GenBank/DDBJ databases">
        <authorList>
            <person name="Iha C."/>
        </authorList>
    </citation>
    <scope>NUCLEOTIDE SEQUENCE</scope>
</reference>
<dbReference type="Pfam" id="PF20518">
    <property type="entry name" value="Apc1_MidN"/>
    <property type="match status" value="1"/>
</dbReference>
<dbReference type="Pfam" id="PF18122">
    <property type="entry name" value="APC1_C"/>
    <property type="match status" value="1"/>
</dbReference>
<evidence type="ECO:0000256" key="3">
    <source>
        <dbReference type="ARBA" id="ARBA00022776"/>
    </source>
</evidence>
<dbReference type="EMBL" id="CAJHUC010000453">
    <property type="protein sequence ID" value="CAD7696275.1"/>
    <property type="molecule type" value="Genomic_DNA"/>
</dbReference>
<dbReference type="InterPro" id="IPR049255">
    <property type="entry name" value="Apc1_N"/>
</dbReference>
<dbReference type="PANTHER" id="PTHR12827:SF3">
    <property type="entry name" value="ANAPHASE-PROMOTING COMPLEX SUBUNIT 1"/>
    <property type="match status" value="1"/>
</dbReference>
<dbReference type="GO" id="GO:0007091">
    <property type="term" value="P:metaphase/anaphase transition of mitotic cell cycle"/>
    <property type="evidence" value="ECO:0007669"/>
    <property type="project" value="TreeGrafter"/>
</dbReference>
<sequence>MARRDAAEIPAKEAVCLGAFTPYGEAILAAEAQARQEEWDESGAQVTLFAGQPGALGDAAHDEELYTYKNSAVWSSGRLVRKRFTFPAPVLQAAWCNFECYGESSVLCFLHERSISIYCLSGQVQDTPFEIHQKFTAMWPLPQGVLLTGNTGQCAIATNPLEELQPVVVQERASYVPWDGDRVIWSSREVPYVVTFNEETKVLSIWEVFRQDPGSMPGSFMFASPGNGFKGSIGSGFLTPDVTPMFADCTGKRTPIRTKTGELSPAVFSDRPPSTHACMSRSMLLPSSERIVVLRAKLASSLNPDDYPDEACLASDMAGTPLIAVLSRNTQRLVVYFASSGPSGVHFAFRDEGVAGISAVQAFGIGNKRGMTHSSLVVLKVNGDVVLCKGQEPFCRIWIPPVLGDYMRDQENSRQEGTDWVDDMDMSPTPTKSGGGTFGGGTFGKGQGKVVGLYDGIGSRVTVQFEDGTQARCAIPFSPAYPLPYIPMEALQHALRQNLKVYWELHLKWLTHADTCRGKHENDWIAFCEVFCLQFLTPPSRPLSPGLGSPVVHRKNQVPKDEWYSGMFSGEAAPKTRRRMLCSPIEEEGNEALNQMLASKMHTKLLSSKRHHWIKESEEGSVPPHLGKEMLATVGQDSLVWNCLDALHSVYEDFKLRLTRWPLIKKLGEMLAVVALNVGAVQHLDHYARDIGPGALRKLGIKYPLPAKTFAADKSIPKDIHKVLLETLNGRDGDLWTPALVRDGARCVRWSAMLKKCYAVLGSCAERCSKLRLNGRMTQSEGIMAARRELHKASKEVVQLLVRWGWTLLDLQSVPFGVVLPIREALQRCKAHPPTGWPIEAYTLIGRDDIVATLNPSPTHIVMGDRSWIGRGVAYTPPGAGQGAMSPHEGLHAKPAPSGLANGRGTSMHPHWGRPRHMIGPPYTRRLLVPSLDDEAIAESLNDQSMEEGAPKKWSDGMEDVVAGIGRLRFSADMRLQEVRKLLGSSVPVMVSLSALNTHDGDNEMHNKMQARLMGLSVRTMALSVGRGAFTLGTVMPQPTEEMQIPDLCLAGRTTERGNIVNLDLSQHQPGQAAEISGWPEFHNGVAAGLKLAPKGAEASRSWLAHTRPMEPSHVKAGMFLAIGLAGHLDKITNPNVTRFLGLQHNPTIIAVLLGLGASRLGTMEENANTTMFLHLPHRHPQNLPELEMSSHVQAANLMALGLLYQGTAHRMMTALLLEEIGRRPGRSTTVDIGYGNSNGGVTQDREGYALAAGLALGLVNLGNGGQACGLEDLRIEECLRYYMVGGHDPRGTMRPRGSQQQAVMNTGLEGLLGPGGVPWDPDLRDAEMVEDLPGVNISLARDQASRGLDGDHTQVHGVSQVVLEGEMVNLDVTSPAATVALALMYLKTNDRNIASWFKIPQSSFELDYVCPDFILLRVLGRALVMWESIEPTEDWIRGQMPDFMRGPLCTYMNVDSMFGGGQKRMSLEVQVVAHAHINAWAGACLAIGLKFAGTANAQAEFLLRKYVLEFLAHKKKVPDASAPGQQTYGRLDKQSIELSIDVCALALSAVMAGTGHLPTLRLLRGLAKRLSVAPLQVAPNSGTVGGLHYGNHMAISMALGFLFLGGGSRSFRTDSLAVAMLLISLFPKFPQNPMDQRCHLQAFRHLYVLATEPRCMEAIDVETREAVYVPIKVTLNPKHFRSSKSPPSSSLHFGVQPSSPSTSNEAGPVDDPMAIEQDRPDVWDLSFERMMPCLVPERPMVSRIEILGPRYWQQAIEGPENLSHVYKTLKIFVKKKAGALSYAHDNSGVRSLLSWAVHNSLADPQTHGGFDLVHLCATFSADPSIMAFANRLCSPGPKAEKGTRPGALNTSSSGQLDATHEFQQFCRSALHECATHEKLDILPSYVFLYSAVQTLASVPGDGGDWSGQHDWRDGPDSGASGAQLGKLAAGPTVALWSLKLCLEYYKGALGNLFDDLEKDTQGGISESEEASSSSPTSWEPLLQPLFLKSLWTLLELQWERASFLSCGGTSGGDCVLKRYVCDGKWTCKDASRDAAGEDCGWQEHQFGVFLAMNDIPSAPEISATLAHARSQKDLPQSPSKAELLHFLRTRFQHISPQGAVVLAKCRV</sequence>
<name>A0A8S1INF2_9CHLO</name>
<feature type="domain" description="Anaphase-promoting complex subunit 1 middle" evidence="8">
    <location>
        <begin position="796"/>
        <end position="850"/>
    </location>
</feature>
<accession>A0A8S1INF2</accession>
<comment type="similarity">
    <text evidence="1">Belongs to the APC1 family.</text>
</comment>
<dbReference type="InterPro" id="IPR046794">
    <property type="entry name" value="Apc1_MidN"/>
</dbReference>
<keyword evidence="4" id="KW-0131">Cell cycle</keyword>
<gene>
    <name evidence="9" type="ORF">OSTQU699_LOCUS1636</name>
</gene>
<dbReference type="Pfam" id="PF12859">
    <property type="entry name" value="ANAPC1"/>
    <property type="match status" value="1"/>
</dbReference>
<evidence type="ECO:0000256" key="1">
    <source>
        <dbReference type="ARBA" id="ARBA00010547"/>
    </source>
</evidence>
<evidence type="ECO:0008006" key="11">
    <source>
        <dbReference type="Google" id="ProtNLM"/>
    </source>
</evidence>
<dbReference type="Gene3D" id="1.25.10.10">
    <property type="entry name" value="Leucine-rich Repeat Variant"/>
    <property type="match status" value="2"/>
</dbReference>
<dbReference type="GO" id="GO:0070979">
    <property type="term" value="P:protein K11-linked ubiquitination"/>
    <property type="evidence" value="ECO:0007669"/>
    <property type="project" value="TreeGrafter"/>
</dbReference>
<dbReference type="GO" id="GO:0060090">
    <property type="term" value="F:molecular adaptor activity"/>
    <property type="evidence" value="ECO:0007669"/>
    <property type="project" value="TreeGrafter"/>
</dbReference>
<comment type="caution">
    <text evidence="9">The sequence shown here is derived from an EMBL/GenBank/DDBJ whole genome shotgun (WGS) entry which is preliminary data.</text>
</comment>
<evidence type="ECO:0000313" key="9">
    <source>
        <dbReference type="EMBL" id="CAD7696275.1"/>
    </source>
</evidence>
<feature type="region of interest" description="Disordered" evidence="5">
    <location>
        <begin position="1680"/>
        <end position="1712"/>
    </location>
</feature>
<dbReference type="GO" id="GO:0051301">
    <property type="term" value="P:cell division"/>
    <property type="evidence" value="ECO:0007669"/>
    <property type="project" value="UniProtKB-KW"/>
</dbReference>
<evidence type="ECO:0000256" key="5">
    <source>
        <dbReference type="SAM" id="MobiDB-lite"/>
    </source>
</evidence>
<evidence type="ECO:0000256" key="2">
    <source>
        <dbReference type="ARBA" id="ARBA00022618"/>
    </source>
</evidence>
<evidence type="ECO:0000259" key="6">
    <source>
        <dbReference type="Pfam" id="PF12859"/>
    </source>
</evidence>